<evidence type="ECO:0000256" key="6">
    <source>
        <dbReference type="ARBA" id="ARBA00023136"/>
    </source>
</evidence>
<dbReference type="Proteomes" id="UP001240150">
    <property type="component" value="Chromosome"/>
</dbReference>
<evidence type="ECO:0000256" key="1">
    <source>
        <dbReference type="ARBA" id="ARBA00004651"/>
    </source>
</evidence>
<organism evidence="10 11">
    <name type="scientific">Actinoplanes oblitus</name>
    <dbReference type="NCBI Taxonomy" id="3040509"/>
    <lineage>
        <taxon>Bacteria</taxon>
        <taxon>Bacillati</taxon>
        <taxon>Actinomycetota</taxon>
        <taxon>Actinomycetes</taxon>
        <taxon>Micromonosporales</taxon>
        <taxon>Micromonosporaceae</taxon>
        <taxon>Actinoplanes</taxon>
    </lineage>
</organism>
<evidence type="ECO:0000313" key="11">
    <source>
        <dbReference type="Proteomes" id="UP001240150"/>
    </source>
</evidence>
<feature type="transmembrane region" description="Helical" evidence="8">
    <location>
        <begin position="137"/>
        <end position="158"/>
    </location>
</feature>
<comment type="subcellular location">
    <subcellularLocation>
        <location evidence="1">Cell membrane</location>
        <topology evidence="1">Multi-pass membrane protein</topology>
    </subcellularLocation>
</comment>
<dbReference type="NCBIfam" id="TIGR00711">
    <property type="entry name" value="efflux_EmrB"/>
    <property type="match status" value="1"/>
</dbReference>
<keyword evidence="6 8" id="KW-0472">Membrane</keyword>
<evidence type="ECO:0000256" key="5">
    <source>
        <dbReference type="ARBA" id="ARBA00022989"/>
    </source>
</evidence>
<dbReference type="InterPro" id="IPR004638">
    <property type="entry name" value="EmrB-like"/>
</dbReference>
<dbReference type="PANTHER" id="PTHR42718">
    <property type="entry name" value="MAJOR FACILITATOR SUPERFAMILY MULTIDRUG TRANSPORTER MFSC"/>
    <property type="match status" value="1"/>
</dbReference>
<feature type="transmembrane region" description="Helical" evidence="8">
    <location>
        <begin position="46"/>
        <end position="65"/>
    </location>
</feature>
<evidence type="ECO:0000313" key="10">
    <source>
        <dbReference type="EMBL" id="WIN00581.1"/>
    </source>
</evidence>
<dbReference type="RefSeq" id="WP_284922110.1">
    <property type="nucleotide sequence ID" value="NZ_CP126980.1"/>
</dbReference>
<feature type="transmembrane region" description="Helical" evidence="8">
    <location>
        <begin position="102"/>
        <end position="125"/>
    </location>
</feature>
<dbReference type="InterPro" id="IPR011701">
    <property type="entry name" value="MFS"/>
</dbReference>
<keyword evidence="2" id="KW-0813">Transport</keyword>
<dbReference type="Gene3D" id="1.20.1250.20">
    <property type="entry name" value="MFS general substrate transporter like domains"/>
    <property type="match status" value="1"/>
</dbReference>
<accession>A0ABY8WUE2</accession>
<feature type="domain" description="Major facilitator superfamily (MFS) profile" evidence="9">
    <location>
        <begin position="11"/>
        <end position="468"/>
    </location>
</feature>
<reference evidence="10 11" key="1">
    <citation type="submission" date="2023-06" db="EMBL/GenBank/DDBJ databases">
        <authorList>
            <person name="Yushchuk O."/>
            <person name="Binda E."/>
            <person name="Ruckert-Reed C."/>
            <person name="Fedorenko V."/>
            <person name="Kalinowski J."/>
            <person name="Marinelli F."/>
        </authorList>
    </citation>
    <scope>NUCLEOTIDE SEQUENCE [LARGE SCALE GENOMIC DNA]</scope>
    <source>
        <strain evidence="10 11">NRRL 3884</strain>
    </source>
</reference>
<feature type="transmembrane region" description="Helical" evidence="8">
    <location>
        <begin position="164"/>
        <end position="186"/>
    </location>
</feature>
<feature type="transmembrane region" description="Helical" evidence="8">
    <location>
        <begin position="12"/>
        <end position="34"/>
    </location>
</feature>
<sequence length="510" mass="51226">MAQSEPRRGGALAAVALAQFMVTLDMTIVNVALPSLGGDLGFEQTQLPWVVNVYALLFGGLLMLGGRAADLFGQRRILLSGTVLFALASLAGGLAQAPWQLIAARGVQGVGAALMAPAALALLTLTQREGRERTRALGVYAAVSAVGGAAGVLSGGLLTQFAGWRWVMLVNVPMAACVVLLALTGIPGGLLSSGPRRTLDVPGAVLVTGGVGALVLGLLRTDHYGWGSATTLITLGVAVVLLALFVLWEARGIKSDPLIRLGLLAKRNVAGANLFILLLCAGQFAAFYFISLYLQDVLRLDAARAGAAFLPLTLTVVVAINISTRLVPRLGPKPLLVTGGLLAAAGFAWFGALDADGSFLADLLGPSLLTGLGMGLSFVPLTGAAVGGLPRHEAGMASAVLNSSRQIGGALGLAALVTAQASRTDARLAAGDPPLDALTSGFGIGLGLSGALLLAAALVALIVLPGKRAAGVPAGSPAAQRGASSSPPGTAAAPAGPPTIRDASPLSESR</sequence>
<dbReference type="CDD" id="cd17321">
    <property type="entry name" value="MFS_MMR_MDR_like"/>
    <property type="match status" value="1"/>
</dbReference>
<proteinExistence type="predicted"/>
<name>A0ABY8WUE2_9ACTN</name>
<feature type="transmembrane region" description="Helical" evidence="8">
    <location>
        <begin position="302"/>
        <end position="322"/>
    </location>
</feature>
<dbReference type="InterPro" id="IPR020846">
    <property type="entry name" value="MFS_dom"/>
</dbReference>
<evidence type="ECO:0000256" key="8">
    <source>
        <dbReference type="SAM" id="Phobius"/>
    </source>
</evidence>
<feature type="transmembrane region" description="Helical" evidence="8">
    <location>
        <begin position="225"/>
        <end position="248"/>
    </location>
</feature>
<evidence type="ECO:0000256" key="2">
    <source>
        <dbReference type="ARBA" id="ARBA00022448"/>
    </source>
</evidence>
<keyword evidence="5 8" id="KW-1133">Transmembrane helix</keyword>
<feature type="region of interest" description="Disordered" evidence="7">
    <location>
        <begin position="472"/>
        <end position="510"/>
    </location>
</feature>
<evidence type="ECO:0000256" key="4">
    <source>
        <dbReference type="ARBA" id="ARBA00022692"/>
    </source>
</evidence>
<feature type="transmembrane region" description="Helical" evidence="8">
    <location>
        <begin position="334"/>
        <end position="352"/>
    </location>
</feature>
<dbReference type="PROSITE" id="PS50850">
    <property type="entry name" value="MFS"/>
    <property type="match status" value="1"/>
</dbReference>
<gene>
    <name evidence="10" type="ORF">ACTOB_004295</name>
</gene>
<keyword evidence="3" id="KW-1003">Cell membrane</keyword>
<feature type="transmembrane region" description="Helical" evidence="8">
    <location>
        <begin position="364"/>
        <end position="386"/>
    </location>
</feature>
<feature type="transmembrane region" description="Helical" evidence="8">
    <location>
        <begin position="198"/>
        <end position="219"/>
    </location>
</feature>
<feature type="transmembrane region" description="Helical" evidence="8">
    <location>
        <begin position="77"/>
        <end position="96"/>
    </location>
</feature>
<keyword evidence="4 8" id="KW-0812">Transmembrane</keyword>
<feature type="transmembrane region" description="Helical" evidence="8">
    <location>
        <begin position="442"/>
        <end position="464"/>
    </location>
</feature>
<evidence type="ECO:0000259" key="9">
    <source>
        <dbReference type="PROSITE" id="PS50850"/>
    </source>
</evidence>
<feature type="compositionally biased region" description="Low complexity" evidence="7">
    <location>
        <begin position="482"/>
        <end position="494"/>
    </location>
</feature>
<evidence type="ECO:0000256" key="7">
    <source>
        <dbReference type="SAM" id="MobiDB-lite"/>
    </source>
</evidence>
<dbReference type="Gene3D" id="1.20.1720.10">
    <property type="entry name" value="Multidrug resistance protein D"/>
    <property type="match status" value="1"/>
</dbReference>
<keyword evidence="11" id="KW-1185">Reference proteome</keyword>
<dbReference type="SUPFAM" id="SSF103473">
    <property type="entry name" value="MFS general substrate transporter"/>
    <property type="match status" value="2"/>
</dbReference>
<dbReference type="InterPro" id="IPR036259">
    <property type="entry name" value="MFS_trans_sf"/>
</dbReference>
<dbReference type="Pfam" id="PF07690">
    <property type="entry name" value="MFS_1"/>
    <property type="match status" value="2"/>
</dbReference>
<protein>
    <submittedName>
        <fullName evidence="10">DHA2 family efflux MFS transporter permease subunit</fullName>
    </submittedName>
</protein>
<feature type="transmembrane region" description="Helical" evidence="8">
    <location>
        <begin position="269"/>
        <end position="290"/>
    </location>
</feature>
<evidence type="ECO:0000256" key="3">
    <source>
        <dbReference type="ARBA" id="ARBA00022475"/>
    </source>
</evidence>
<dbReference type="EMBL" id="CP126980">
    <property type="protein sequence ID" value="WIN00581.1"/>
    <property type="molecule type" value="Genomic_DNA"/>
</dbReference>
<dbReference type="PANTHER" id="PTHR42718:SF46">
    <property type="entry name" value="BLR6921 PROTEIN"/>
    <property type="match status" value="1"/>
</dbReference>
<feature type="transmembrane region" description="Helical" evidence="8">
    <location>
        <begin position="407"/>
        <end position="422"/>
    </location>
</feature>